<keyword evidence="2" id="KW-1185">Reference proteome</keyword>
<dbReference type="RefSeq" id="WP_261513886.1">
    <property type="nucleotide sequence ID" value="NZ_JAODNV010000004.1"/>
</dbReference>
<reference evidence="1" key="1">
    <citation type="submission" date="2022-08" db="EMBL/GenBank/DDBJ databases">
        <title>Chelativorans sichuanense sp. nov., a paraffin oil-degrading bacterium isolated from a mixture of oil-based drill cuttings and paddy soil.</title>
        <authorList>
            <person name="Yu J."/>
            <person name="Liu H."/>
            <person name="Chen Q."/>
        </authorList>
    </citation>
    <scope>NUCLEOTIDE SEQUENCE</scope>
    <source>
        <strain evidence="1">SCAU 2101</strain>
    </source>
</reference>
<dbReference type="Pfam" id="PF13711">
    <property type="entry name" value="DUF4160"/>
    <property type="match status" value="1"/>
</dbReference>
<evidence type="ECO:0000313" key="2">
    <source>
        <dbReference type="Proteomes" id="UP001149009"/>
    </source>
</evidence>
<gene>
    <name evidence="1" type="ORF">NYR54_02595</name>
</gene>
<dbReference type="Proteomes" id="UP001149009">
    <property type="component" value="Unassembled WGS sequence"/>
</dbReference>
<comment type="caution">
    <text evidence="1">The sequence shown here is derived from an EMBL/GenBank/DDBJ whole genome shotgun (WGS) entry which is preliminary data.</text>
</comment>
<organism evidence="1 2">
    <name type="scientific">Chelativorans petroleitrophicus</name>
    <dbReference type="NCBI Taxonomy" id="2975484"/>
    <lineage>
        <taxon>Bacteria</taxon>
        <taxon>Pseudomonadati</taxon>
        <taxon>Pseudomonadota</taxon>
        <taxon>Alphaproteobacteria</taxon>
        <taxon>Hyphomicrobiales</taxon>
        <taxon>Phyllobacteriaceae</taxon>
        <taxon>Chelativorans</taxon>
    </lineage>
</organism>
<protein>
    <submittedName>
        <fullName evidence="1">DUF4160 domain-containing protein</fullName>
    </submittedName>
</protein>
<name>A0A9X2X6T7_9HYPH</name>
<dbReference type="InterPro" id="IPR025427">
    <property type="entry name" value="DUF4160"/>
</dbReference>
<accession>A0A9X2X6T7</accession>
<dbReference type="AlphaFoldDB" id="A0A9X2X6T7"/>
<sequence>MPTLLIWRGYKFRFYSSDAFEPPHVHTATDGKPAKVWLRSLEVEYQYGYNEREMKELLAIVSENRDAWIGAWNEFFGF</sequence>
<dbReference type="EMBL" id="JAODNV010000004">
    <property type="protein sequence ID" value="MCT8989189.1"/>
    <property type="molecule type" value="Genomic_DNA"/>
</dbReference>
<evidence type="ECO:0000313" key="1">
    <source>
        <dbReference type="EMBL" id="MCT8989189.1"/>
    </source>
</evidence>
<proteinExistence type="predicted"/>